<keyword evidence="2" id="KW-1185">Reference proteome</keyword>
<proteinExistence type="predicted"/>
<organism evidence="1 2">
    <name type="scientific">Prorocentrum cordatum</name>
    <dbReference type="NCBI Taxonomy" id="2364126"/>
    <lineage>
        <taxon>Eukaryota</taxon>
        <taxon>Sar</taxon>
        <taxon>Alveolata</taxon>
        <taxon>Dinophyceae</taxon>
        <taxon>Prorocentrales</taxon>
        <taxon>Prorocentraceae</taxon>
        <taxon>Prorocentrum</taxon>
    </lineage>
</organism>
<dbReference type="Proteomes" id="UP001189429">
    <property type="component" value="Unassembled WGS sequence"/>
</dbReference>
<protein>
    <recommendedName>
        <fullName evidence="3">Zinc ribbon domain-containing protein</fullName>
    </recommendedName>
</protein>
<sequence>MLRASRRRSRGDAVSEAPLLGQRRCEGVRFSSRQCPECFALLDLPEARADDSALQECETCGSEAPLLGDESISTKSTPAASDQVPLAPEAGARWPGVSTFRVTQDRSGGAALGIAVDFHDGSAVLIEEVGEGLFKLWNDRNEDAEVRSGDYLVEGNGISGNSRLICVECAETNLLEIVVLRRGPMF</sequence>
<gene>
    <name evidence="1" type="ORF">PCOR1329_LOCUS63943</name>
</gene>
<dbReference type="EMBL" id="CAUYUJ010018136">
    <property type="protein sequence ID" value="CAK0880936.1"/>
    <property type="molecule type" value="Genomic_DNA"/>
</dbReference>
<accession>A0ABN9W4A4</accession>
<name>A0ABN9W4A4_9DINO</name>
<evidence type="ECO:0000313" key="1">
    <source>
        <dbReference type="EMBL" id="CAK0880936.1"/>
    </source>
</evidence>
<comment type="caution">
    <text evidence="1">The sequence shown here is derived from an EMBL/GenBank/DDBJ whole genome shotgun (WGS) entry which is preliminary data.</text>
</comment>
<evidence type="ECO:0000313" key="2">
    <source>
        <dbReference type="Proteomes" id="UP001189429"/>
    </source>
</evidence>
<reference evidence="1" key="1">
    <citation type="submission" date="2023-10" db="EMBL/GenBank/DDBJ databases">
        <authorList>
            <person name="Chen Y."/>
            <person name="Shah S."/>
            <person name="Dougan E. K."/>
            <person name="Thang M."/>
            <person name="Chan C."/>
        </authorList>
    </citation>
    <scope>NUCLEOTIDE SEQUENCE [LARGE SCALE GENOMIC DNA]</scope>
</reference>
<evidence type="ECO:0008006" key="3">
    <source>
        <dbReference type="Google" id="ProtNLM"/>
    </source>
</evidence>